<dbReference type="GO" id="GO:0004222">
    <property type="term" value="F:metalloendopeptidase activity"/>
    <property type="evidence" value="ECO:0007669"/>
    <property type="project" value="InterPro"/>
</dbReference>
<evidence type="ECO:0000256" key="5">
    <source>
        <dbReference type="ARBA" id="ARBA00022723"/>
    </source>
</evidence>
<dbReference type="InterPro" id="IPR024079">
    <property type="entry name" value="MetalloPept_cat_dom_sf"/>
</dbReference>
<dbReference type="PANTHER" id="PTHR11733:SF224">
    <property type="entry name" value="NEPRILYSIN-2"/>
    <property type="match status" value="1"/>
</dbReference>
<dbReference type="InterPro" id="IPR000718">
    <property type="entry name" value="Peptidase_M13"/>
</dbReference>
<dbReference type="CDD" id="cd08662">
    <property type="entry name" value="M13"/>
    <property type="match status" value="1"/>
</dbReference>
<dbReference type="STRING" id="13249.T1HHG8"/>
<dbReference type="EnsemblMetazoa" id="RPRC003491-RA">
    <property type="protein sequence ID" value="RPRC003491-PA"/>
    <property type="gene ID" value="RPRC003491"/>
</dbReference>
<accession>T1HHG8</accession>
<dbReference type="HOGENOM" id="CLU_006187_8_0_1"/>
<feature type="domain" description="Peptidase M13 N-terminal" evidence="10">
    <location>
        <begin position="19"/>
        <end position="405"/>
    </location>
</feature>
<protein>
    <recommendedName>
        <fullName evidence="13">M13 family peptidase</fullName>
    </recommendedName>
</protein>
<reference evidence="11" key="1">
    <citation type="submission" date="2015-05" db="UniProtKB">
        <authorList>
            <consortium name="EnsemblMetazoa"/>
        </authorList>
    </citation>
    <scope>IDENTIFICATION</scope>
</reference>
<name>T1HHG8_RHOPR</name>
<evidence type="ECO:0000256" key="4">
    <source>
        <dbReference type="ARBA" id="ARBA00022670"/>
    </source>
</evidence>
<keyword evidence="8" id="KW-0482">Metalloprotease</keyword>
<dbReference type="eggNOG" id="KOG3624">
    <property type="taxonomic scope" value="Eukaryota"/>
</dbReference>
<dbReference type="Gene3D" id="1.10.1380.10">
    <property type="entry name" value="Neutral endopeptidase , domain2"/>
    <property type="match status" value="1"/>
</dbReference>
<dbReference type="OMA" id="ECIHLAH"/>
<evidence type="ECO:0000256" key="6">
    <source>
        <dbReference type="ARBA" id="ARBA00022801"/>
    </source>
</evidence>
<keyword evidence="12" id="KW-1185">Reference proteome</keyword>
<evidence type="ECO:0000256" key="2">
    <source>
        <dbReference type="ARBA" id="ARBA00004401"/>
    </source>
</evidence>
<dbReference type="EMBL" id="ACPB03000891">
    <property type="status" value="NOT_ANNOTATED_CDS"/>
    <property type="molecule type" value="Genomic_DNA"/>
</dbReference>
<keyword evidence="6" id="KW-0378">Hydrolase</keyword>
<dbReference type="GO" id="GO:0016485">
    <property type="term" value="P:protein processing"/>
    <property type="evidence" value="ECO:0007669"/>
    <property type="project" value="TreeGrafter"/>
</dbReference>
<keyword evidence="4" id="KW-0645">Protease</keyword>
<keyword evidence="5" id="KW-0479">Metal-binding</keyword>
<dbReference type="InterPro" id="IPR042089">
    <property type="entry name" value="Peptidase_M13_dom_2"/>
</dbReference>
<dbReference type="GO" id="GO:0046872">
    <property type="term" value="F:metal ion binding"/>
    <property type="evidence" value="ECO:0007669"/>
    <property type="project" value="UniProtKB-KW"/>
</dbReference>
<evidence type="ECO:0000256" key="1">
    <source>
        <dbReference type="ARBA" id="ARBA00001947"/>
    </source>
</evidence>
<evidence type="ECO:0000259" key="9">
    <source>
        <dbReference type="Pfam" id="PF01431"/>
    </source>
</evidence>
<dbReference type="Pfam" id="PF05649">
    <property type="entry name" value="Peptidase_M13_N"/>
    <property type="match status" value="1"/>
</dbReference>
<evidence type="ECO:0000256" key="8">
    <source>
        <dbReference type="ARBA" id="ARBA00023049"/>
    </source>
</evidence>
<evidence type="ECO:0000259" key="10">
    <source>
        <dbReference type="Pfam" id="PF05649"/>
    </source>
</evidence>
<dbReference type="InterPro" id="IPR008753">
    <property type="entry name" value="Peptidase_M13_N"/>
</dbReference>
<evidence type="ECO:0000313" key="11">
    <source>
        <dbReference type="EnsemblMetazoa" id="RPRC003491-PA"/>
    </source>
</evidence>
<evidence type="ECO:0000256" key="7">
    <source>
        <dbReference type="ARBA" id="ARBA00022833"/>
    </source>
</evidence>
<comment type="subcellular location">
    <subcellularLocation>
        <location evidence="2">Cell membrane</location>
        <topology evidence="2">Single-pass type II membrane protein</topology>
    </subcellularLocation>
</comment>
<sequence>CLHFPANRLKAMMDFSIDPCQDFYKFSCGKFMELEIPPTLSTLSTFTFIKNIVIKRLKQNLEEPVDKSTDPLFVRNAKNFYSLCKDTGKLVHCTLTFLNNLLERLGGWPVLLGDKWDENNFNWLELLHKFRNHGLPSNYLFTVGLGVNLKNSSQRMIEIDVAGTVIEGRQVNEDIKKVRLVKAYHTLMVDVAQIFGADKTRAEEEFWELATFEAALAKVGFKYLSKNSEEFVHVTLSELANKYNLMPWKQIITEIFMNYSIPIAENERISILNEGFLESINGLVSSAPKRVVANYLIWRTILSMIDELPSNFLDAYLKFQTEAFSVKATPEPWIRCMTTVSDLYGFALGFLYTKNYFDEEAKKVAEELVIDVKREVTKSLLWLDKSSQEEATKKLEKMIAYVGYPEELAEQDKVQEFYGDVEITLENNYLESYLKINKILNDKIYQNLRKPVNKKDWKRHAEVTDVNAFYSVVDNSIYLPAAVLQGPFFGKGRPRYMNYGGIGFVIGHEMTHAFDTGKHFLFDFDGNMRDWWTSSSKKHYLQRAECVDKQFDSYLVAQVNQKINGKRTASENMADSGGLKAAYSAYFSKYSNEPALIGFEKYTDKQMFWISAASIWCTIYSNTSLLNILRTGVHSPGEYRVNGVMSSQKLFAEDFNCPTGSPMNPKSRCSVW</sequence>
<proteinExistence type="inferred from homology"/>
<dbReference type="Gene3D" id="3.40.390.10">
    <property type="entry name" value="Collagenase (Catalytic Domain)"/>
    <property type="match status" value="1"/>
</dbReference>
<dbReference type="Proteomes" id="UP000015103">
    <property type="component" value="Unassembled WGS sequence"/>
</dbReference>
<dbReference type="InParanoid" id="T1HHG8"/>
<dbReference type="PANTHER" id="PTHR11733">
    <property type="entry name" value="ZINC METALLOPROTEASE FAMILY M13 NEPRILYSIN-RELATED"/>
    <property type="match status" value="1"/>
</dbReference>
<evidence type="ECO:0008006" key="13">
    <source>
        <dbReference type="Google" id="ProtNLM"/>
    </source>
</evidence>
<dbReference type="AlphaFoldDB" id="T1HHG8"/>
<dbReference type="VEuPathDB" id="VectorBase:RPRC003491"/>
<keyword evidence="7" id="KW-0862">Zinc</keyword>
<feature type="domain" description="Peptidase M13 C-terminal" evidence="9">
    <location>
        <begin position="467"/>
        <end position="671"/>
    </location>
</feature>
<evidence type="ECO:0000256" key="3">
    <source>
        <dbReference type="ARBA" id="ARBA00007357"/>
    </source>
</evidence>
<dbReference type="Pfam" id="PF01431">
    <property type="entry name" value="Peptidase_M13"/>
    <property type="match status" value="1"/>
</dbReference>
<dbReference type="PRINTS" id="PR00786">
    <property type="entry name" value="NEPRILYSIN"/>
</dbReference>
<organism evidence="11 12">
    <name type="scientific">Rhodnius prolixus</name>
    <name type="common">Triatomid bug</name>
    <dbReference type="NCBI Taxonomy" id="13249"/>
    <lineage>
        <taxon>Eukaryota</taxon>
        <taxon>Metazoa</taxon>
        <taxon>Ecdysozoa</taxon>
        <taxon>Arthropoda</taxon>
        <taxon>Hexapoda</taxon>
        <taxon>Insecta</taxon>
        <taxon>Pterygota</taxon>
        <taxon>Neoptera</taxon>
        <taxon>Paraneoptera</taxon>
        <taxon>Hemiptera</taxon>
        <taxon>Heteroptera</taxon>
        <taxon>Panheteroptera</taxon>
        <taxon>Cimicomorpha</taxon>
        <taxon>Reduviidae</taxon>
        <taxon>Triatominae</taxon>
        <taxon>Rhodnius</taxon>
    </lineage>
</organism>
<comment type="similarity">
    <text evidence="3">Belongs to the peptidase M13 family.</text>
</comment>
<comment type="cofactor">
    <cofactor evidence="1">
        <name>Zn(2+)</name>
        <dbReference type="ChEBI" id="CHEBI:29105"/>
    </cofactor>
</comment>
<dbReference type="GO" id="GO:0005886">
    <property type="term" value="C:plasma membrane"/>
    <property type="evidence" value="ECO:0007669"/>
    <property type="project" value="UniProtKB-SubCell"/>
</dbReference>
<dbReference type="SUPFAM" id="SSF55486">
    <property type="entry name" value="Metalloproteases ('zincins'), catalytic domain"/>
    <property type="match status" value="1"/>
</dbReference>
<evidence type="ECO:0000313" key="12">
    <source>
        <dbReference type="Proteomes" id="UP000015103"/>
    </source>
</evidence>
<dbReference type="InterPro" id="IPR018497">
    <property type="entry name" value="Peptidase_M13_C"/>
</dbReference>
<dbReference type="PROSITE" id="PS51885">
    <property type="entry name" value="NEPRILYSIN"/>
    <property type="match status" value="1"/>
</dbReference>